<keyword evidence="1" id="KW-0472">Membrane</keyword>
<evidence type="ECO:0000313" key="3">
    <source>
        <dbReference type="Proteomes" id="UP000192050"/>
    </source>
</evidence>
<gene>
    <name evidence="2" type="ORF">FAD_1305</name>
</gene>
<dbReference type="AlphaFoldDB" id="A0A1V0N4V8"/>
<organism evidence="2 3">
    <name type="scientific">Ferroplasma acidiphilum</name>
    <dbReference type="NCBI Taxonomy" id="74969"/>
    <lineage>
        <taxon>Archaea</taxon>
        <taxon>Methanobacteriati</taxon>
        <taxon>Thermoplasmatota</taxon>
        <taxon>Thermoplasmata</taxon>
        <taxon>Thermoplasmatales</taxon>
        <taxon>Ferroplasmaceae</taxon>
        <taxon>Ferroplasma</taxon>
    </lineage>
</organism>
<feature type="transmembrane region" description="Helical" evidence="1">
    <location>
        <begin position="12"/>
        <end position="36"/>
    </location>
</feature>
<name>A0A1V0N4V8_9ARCH</name>
<keyword evidence="3" id="KW-1185">Reference proteome</keyword>
<sequence>MVLFDPTSSGLSFDLCFILNPSDISLFIFLILLAIYSLRYQIYSIYTSICINQINLTIALYSLHIPELLLCECVFALFNTINAL</sequence>
<reference evidence="2 3" key="1">
    <citation type="submission" date="2011-10" db="EMBL/GenBank/DDBJ databases">
        <title>Metabolic and evolutionary patterns in the extreme acidophile Ferroplasma acidiphilum.</title>
        <authorList>
            <person name="Golyshina O.V."/>
            <person name="Kozyavkin S.A."/>
            <person name="Tatusov R.L."/>
            <person name="Slesarev A.I."/>
            <person name="Golyshin P.N."/>
        </authorList>
    </citation>
    <scope>NUCLEOTIDE SEQUENCE [LARGE SCALE GENOMIC DNA]</scope>
    <source>
        <strain evidence="3">Y</strain>
    </source>
</reference>
<keyword evidence="1" id="KW-1133">Transmembrane helix</keyword>
<accession>A0A1V0N4V8</accession>
<proteinExistence type="predicted"/>
<protein>
    <submittedName>
        <fullName evidence="2">Uncharacterized protein</fullName>
    </submittedName>
</protein>
<dbReference type="KEGG" id="fai:FAD_1305"/>
<dbReference type="Proteomes" id="UP000192050">
    <property type="component" value="Chromosome"/>
</dbReference>
<dbReference type="EMBL" id="CP015363">
    <property type="protein sequence ID" value="ARD85172.1"/>
    <property type="molecule type" value="Genomic_DNA"/>
</dbReference>
<evidence type="ECO:0000256" key="1">
    <source>
        <dbReference type="SAM" id="Phobius"/>
    </source>
</evidence>
<evidence type="ECO:0000313" key="2">
    <source>
        <dbReference type="EMBL" id="ARD85172.1"/>
    </source>
</evidence>
<keyword evidence="1" id="KW-0812">Transmembrane</keyword>